<feature type="region of interest" description="Disordered" evidence="3">
    <location>
        <begin position="225"/>
        <end position="256"/>
    </location>
</feature>
<evidence type="ECO:0000256" key="1">
    <source>
        <dbReference type="ARBA" id="ARBA00010080"/>
    </source>
</evidence>
<dbReference type="Pfam" id="PF13181">
    <property type="entry name" value="TPR_8"/>
    <property type="match status" value="1"/>
</dbReference>
<feature type="compositionally biased region" description="Low complexity" evidence="3">
    <location>
        <begin position="243"/>
        <end position="252"/>
    </location>
</feature>
<dbReference type="SMART" id="SM00028">
    <property type="entry name" value="TPR"/>
    <property type="match status" value="4"/>
</dbReference>
<dbReference type="InterPro" id="IPR039740">
    <property type="entry name" value="CNOT10"/>
</dbReference>
<sequence length="852" mass="92982">MDARDSSSSSSTAANREGSSATEDDAVLSAAALAKDAALLFQSGKFSECVEVLNQLLQIKPDDPKVLHNIAIAEYSRDGCSDPKRLLEVLYNVKKRSEELARASGEQVEAAGSQGSKAALGSKGTSTVLHPFSAASSDSIIYMDEFDTWVATLNIAVIWFHLREYAKALSVLEPLYQNIGPIDETTALHICLLLLDVGLACHDASKSADVLIYLEKAFGVSCTSQGDNGSSTQPQSANLVPKSSSLPSSSLSTDATNSDLAANVNHSVKPLSRTLSDETLEYESVFLDMDVARPTGLSAANDVSRNSVDRSISSVDLKLKLQLYKVRYLLLTRNLKQAKREVKHAMNIARGRDSSMALLLKSQLEYARGNHRKAIKLLMASSNRTDAGILSMFHNNLGCIYYQLGKYHTSSVFFSKALTNCSLIRKEKPLKLSTFSQDNSLFILYNCGVQYLACGKPLLAARCFQKAGLIFYNRPLLWVRLAECSLMALKKGLLKTSLALSDKSEIRTYVIGKGKWRQLVLEDGILRNGNVDNVERGDLFLGSDMQPKLSLTLARQCLSNALYLLSFSESNYSKSGLPSNALLEENEYSEMASSKNSNHKNLQNIDSKASSVGLGQVNSNGEAKEQKGITTQELVQNSLGYYEDISKRETLMIKQAVLANLAYVELELENPLKALSAARSLLELPECSRVYIFLGRVYAAEALCLLNRPKEAAEHLSTYLPGGNDVEMPFSKEDCERQVDRTVDCEDLNGGSVNAKNSSPEESEGIAFLKPEEAKAAICVNFAALYAMLGEFSQAQLFVSQALSLIPNSPEAILTAVYVDLMLGKSQEALVRLKHCSRIAFFSGGLTSNKSS</sequence>
<organism evidence="4 5">
    <name type="scientific">Rhamnella rubrinervis</name>
    <dbReference type="NCBI Taxonomy" id="2594499"/>
    <lineage>
        <taxon>Eukaryota</taxon>
        <taxon>Viridiplantae</taxon>
        <taxon>Streptophyta</taxon>
        <taxon>Embryophyta</taxon>
        <taxon>Tracheophyta</taxon>
        <taxon>Spermatophyta</taxon>
        <taxon>Magnoliopsida</taxon>
        <taxon>eudicotyledons</taxon>
        <taxon>Gunneridae</taxon>
        <taxon>Pentapetalae</taxon>
        <taxon>rosids</taxon>
        <taxon>fabids</taxon>
        <taxon>Rosales</taxon>
        <taxon>Rhamnaceae</taxon>
        <taxon>rhamnoid group</taxon>
        <taxon>Rhamneae</taxon>
        <taxon>Rhamnella</taxon>
    </lineage>
</organism>
<dbReference type="PROSITE" id="PS50005">
    <property type="entry name" value="TPR"/>
    <property type="match status" value="2"/>
</dbReference>
<protein>
    <recommendedName>
        <fullName evidence="6">CCR4-NOT transcription complex subunit 10</fullName>
    </recommendedName>
</protein>
<dbReference type="SUPFAM" id="SSF48452">
    <property type="entry name" value="TPR-like"/>
    <property type="match status" value="2"/>
</dbReference>
<name>A0A8K0HJR5_9ROSA</name>
<evidence type="ECO:0000313" key="5">
    <source>
        <dbReference type="Proteomes" id="UP000796880"/>
    </source>
</evidence>
<dbReference type="PANTHER" id="PTHR12979:SF5">
    <property type="entry name" value="CCR4-NOT TRANSCRIPTION COMPLEX SUBUNIT 10"/>
    <property type="match status" value="1"/>
</dbReference>
<feature type="compositionally biased region" description="Low complexity" evidence="3">
    <location>
        <begin position="1"/>
        <end position="11"/>
    </location>
</feature>
<gene>
    <name evidence="4" type="ORF">FNV43_RR04187</name>
</gene>
<dbReference type="GO" id="GO:0006402">
    <property type="term" value="P:mRNA catabolic process"/>
    <property type="evidence" value="ECO:0007669"/>
    <property type="project" value="TreeGrafter"/>
</dbReference>
<proteinExistence type="inferred from homology"/>
<dbReference type="Gene3D" id="1.25.40.10">
    <property type="entry name" value="Tetratricopeptide repeat domain"/>
    <property type="match status" value="3"/>
</dbReference>
<dbReference type="PANTHER" id="PTHR12979">
    <property type="entry name" value="CCR4-NOT TRANSCRIPTION COMPLEX SUBUNIT 10"/>
    <property type="match status" value="1"/>
</dbReference>
<dbReference type="GO" id="GO:0017148">
    <property type="term" value="P:negative regulation of translation"/>
    <property type="evidence" value="ECO:0007669"/>
    <property type="project" value="TreeGrafter"/>
</dbReference>
<reference evidence="4" key="1">
    <citation type="submission" date="2020-03" db="EMBL/GenBank/DDBJ databases">
        <title>A high-quality chromosome-level genome assembly of a woody plant with both climbing and erect habits, Rhamnella rubrinervis.</title>
        <authorList>
            <person name="Lu Z."/>
            <person name="Yang Y."/>
            <person name="Zhu X."/>
            <person name="Sun Y."/>
        </authorList>
    </citation>
    <scope>NUCLEOTIDE SEQUENCE</scope>
    <source>
        <strain evidence="4">BYM</strain>
        <tissue evidence="4">Leaf</tissue>
    </source>
</reference>
<evidence type="ECO:0000313" key="4">
    <source>
        <dbReference type="EMBL" id="KAF3453746.1"/>
    </source>
</evidence>
<comment type="similarity">
    <text evidence="1">Belongs to the CNOT10 family.</text>
</comment>
<evidence type="ECO:0008006" key="6">
    <source>
        <dbReference type="Google" id="ProtNLM"/>
    </source>
</evidence>
<dbReference type="InterPro" id="IPR011990">
    <property type="entry name" value="TPR-like_helical_dom_sf"/>
</dbReference>
<feature type="repeat" description="TPR" evidence="2">
    <location>
        <begin position="30"/>
        <end position="63"/>
    </location>
</feature>
<dbReference type="OrthoDB" id="25157at2759"/>
<feature type="compositionally biased region" description="Polar residues" evidence="3">
    <location>
        <begin position="12"/>
        <end position="21"/>
    </location>
</feature>
<evidence type="ECO:0000256" key="2">
    <source>
        <dbReference type="PROSITE-ProRule" id="PRU00339"/>
    </source>
</evidence>
<keyword evidence="5" id="KW-1185">Reference proteome</keyword>
<evidence type="ECO:0000256" key="3">
    <source>
        <dbReference type="SAM" id="MobiDB-lite"/>
    </source>
</evidence>
<feature type="compositionally biased region" description="Polar residues" evidence="3">
    <location>
        <begin position="225"/>
        <end position="242"/>
    </location>
</feature>
<keyword evidence="2" id="KW-0802">TPR repeat</keyword>
<feature type="region of interest" description="Disordered" evidence="3">
    <location>
        <begin position="1"/>
        <end position="22"/>
    </location>
</feature>
<feature type="repeat" description="TPR" evidence="2">
    <location>
        <begin position="776"/>
        <end position="809"/>
    </location>
</feature>
<dbReference type="Proteomes" id="UP000796880">
    <property type="component" value="Unassembled WGS sequence"/>
</dbReference>
<accession>A0A8K0HJR5</accession>
<dbReference type="EMBL" id="VOIH02000002">
    <property type="protein sequence ID" value="KAF3453746.1"/>
    <property type="molecule type" value="Genomic_DNA"/>
</dbReference>
<dbReference type="AlphaFoldDB" id="A0A8K0HJR5"/>
<dbReference type="InterPro" id="IPR019734">
    <property type="entry name" value="TPR_rpt"/>
</dbReference>
<dbReference type="GO" id="GO:0030014">
    <property type="term" value="C:CCR4-NOT complex"/>
    <property type="evidence" value="ECO:0007669"/>
    <property type="project" value="InterPro"/>
</dbReference>
<comment type="caution">
    <text evidence="4">The sequence shown here is derived from an EMBL/GenBank/DDBJ whole genome shotgun (WGS) entry which is preliminary data.</text>
</comment>